<proteinExistence type="predicted"/>
<evidence type="ECO:0000313" key="3">
    <source>
        <dbReference type="Proteomes" id="UP000503462"/>
    </source>
</evidence>
<name>A0A6H0Y3S7_9PEZI</name>
<dbReference type="Proteomes" id="UP000503462">
    <property type="component" value="Chromosome 4"/>
</dbReference>
<dbReference type="EMBL" id="CP051142">
    <property type="protein sequence ID" value="QIX01280.1"/>
    <property type="molecule type" value="Genomic_DNA"/>
</dbReference>
<organism evidence="2 3">
    <name type="scientific">Peltaster fructicola</name>
    <dbReference type="NCBI Taxonomy" id="286661"/>
    <lineage>
        <taxon>Eukaryota</taxon>
        <taxon>Fungi</taxon>
        <taxon>Dikarya</taxon>
        <taxon>Ascomycota</taxon>
        <taxon>Pezizomycotina</taxon>
        <taxon>Dothideomycetes</taxon>
        <taxon>Dothideomycetes incertae sedis</taxon>
        <taxon>Peltaster</taxon>
    </lineage>
</organism>
<protein>
    <submittedName>
        <fullName evidence="2">Uncharacterized protein</fullName>
    </submittedName>
</protein>
<evidence type="ECO:0000256" key="1">
    <source>
        <dbReference type="SAM" id="MobiDB-lite"/>
    </source>
</evidence>
<keyword evidence="3" id="KW-1185">Reference proteome</keyword>
<accession>A0A6H0Y3S7</accession>
<reference evidence="2 3" key="1">
    <citation type="journal article" date="2016" name="Sci. Rep.">
        <title>Peltaster fructicola genome reveals evolution from an invasive phytopathogen to an ectophytic parasite.</title>
        <authorList>
            <person name="Xu C."/>
            <person name="Chen H."/>
            <person name="Gleason M.L."/>
            <person name="Xu J.R."/>
            <person name="Liu H."/>
            <person name="Zhang R."/>
            <person name="Sun G."/>
        </authorList>
    </citation>
    <scope>NUCLEOTIDE SEQUENCE [LARGE SCALE GENOMIC DNA]</scope>
    <source>
        <strain evidence="2 3">LNHT1506</strain>
    </source>
</reference>
<feature type="compositionally biased region" description="Basic and acidic residues" evidence="1">
    <location>
        <begin position="1"/>
        <end position="10"/>
    </location>
</feature>
<dbReference type="OrthoDB" id="5327145at2759"/>
<gene>
    <name evidence="2" type="ORF">AMS68_006797</name>
</gene>
<feature type="compositionally biased region" description="Basic and acidic residues" evidence="1">
    <location>
        <begin position="122"/>
        <end position="149"/>
    </location>
</feature>
<dbReference type="AlphaFoldDB" id="A0A6H0Y3S7"/>
<evidence type="ECO:0000313" key="2">
    <source>
        <dbReference type="EMBL" id="QIX01280.1"/>
    </source>
</evidence>
<feature type="region of interest" description="Disordered" evidence="1">
    <location>
        <begin position="1"/>
        <end position="60"/>
    </location>
</feature>
<feature type="region of interest" description="Disordered" evidence="1">
    <location>
        <begin position="122"/>
        <end position="153"/>
    </location>
</feature>
<sequence length="366" mass="39901">MLASRRDQENAVHAQQKAVFAKSSGAKPLAPKTPSQQTSKTPFRGKRHDENAISVKNGDGKVKDAVAALEKKTTFKARTRAPLGAKTANAKGNAIQTPARALTQQKVLIKATSPRLRRAKFQVHEAKDDVPEPKSEEREIEIMHPREIPLPDVPDDDVWPHDRTYPQFEGANFTKGWALEFFDEEEDDFNTRMKQFEAEQDKSKITFSSAAPATLTSARAASALGAERGTASFASATSASAARSKVPLAVKKTSTKASLLSQRHTVAKAVSNTTIGYSKGRRVSNGQQSIDIPKQPATTGQHAHVIGKQGVKDEYSPLTPVERNSVLNAMWRASSSDDEVDDFNAPMLEDIDLGDLRDFGAEVPDD</sequence>